<evidence type="ECO:0000259" key="1">
    <source>
        <dbReference type="Pfam" id="PF13456"/>
    </source>
</evidence>
<keyword evidence="3" id="KW-1185">Reference proteome</keyword>
<feature type="domain" description="RNase H type-1" evidence="1">
    <location>
        <begin position="128"/>
        <end position="198"/>
    </location>
</feature>
<dbReference type="PANTHER" id="PTHR47074">
    <property type="entry name" value="BNAC02G40300D PROTEIN"/>
    <property type="match status" value="1"/>
</dbReference>
<reference evidence="2" key="1">
    <citation type="submission" date="2020-01" db="EMBL/GenBank/DDBJ databases">
        <authorList>
            <person name="Mishra B."/>
        </authorList>
    </citation>
    <scope>NUCLEOTIDE SEQUENCE [LARGE SCALE GENOMIC DNA]</scope>
</reference>
<dbReference type="PANTHER" id="PTHR47074:SF48">
    <property type="entry name" value="POLYNUCLEOTIDYL TRANSFERASE, RIBONUCLEASE H-LIKE SUPERFAMILY PROTEIN"/>
    <property type="match status" value="1"/>
</dbReference>
<protein>
    <recommendedName>
        <fullName evidence="1">RNase H type-1 domain-containing protein</fullName>
    </recommendedName>
</protein>
<dbReference type="OrthoDB" id="1749408at2759"/>
<dbReference type="Proteomes" id="UP000467841">
    <property type="component" value="Unassembled WGS sequence"/>
</dbReference>
<evidence type="ECO:0000313" key="3">
    <source>
        <dbReference type="Proteomes" id="UP000467841"/>
    </source>
</evidence>
<organism evidence="2 3">
    <name type="scientific">Microthlaspi erraticum</name>
    <dbReference type="NCBI Taxonomy" id="1685480"/>
    <lineage>
        <taxon>Eukaryota</taxon>
        <taxon>Viridiplantae</taxon>
        <taxon>Streptophyta</taxon>
        <taxon>Embryophyta</taxon>
        <taxon>Tracheophyta</taxon>
        <taxon>Spermatophyta</taxon>
        <taxon>Magnoliopsida</taxon>
        <taxon>eudicotyledons</taxon>
        <taxon>Gunneridae</taxon>
        <taxon>Pentapetalae</taxon>
        <taxon>rosids</taxon>
        <taxon>malvids</taxon>
        <taxon>Brassicales</taxon>
        <taxon>Brassicaceae</taxon>
        <taxon>Coluteocarpeae</taxon>
        <taxon>Microthlaspi</taxon>
    </lineage>
</organism>
<proteinExistence type="predicted"/>
<name>A0A6D2KYL9_9BRAS</name>
<dbReference type="Pfam" id="PF13456">
    <property type="entry name" value="RVT_3"/>
    <property type="match status" value="1"/>
</dbReference>
<evidence type="ECO:0000313" key="2">
    <source>
        <dbReference type="EMBL" id="CAA7062148.1"/>
    </source>
</evidence>
<dbReference type="GO" id="GO:0004523">
    <property type="term" value="F:RNA-DNA hybrid ribonuclease activity"/>
    <property type="evidence" value="ECO:0007669"/>
    <property type="project" value="InterPro"/>
</dbReference>
<dbReference type="InterPro" id="IPR002156">
    <property type="entry name" value="RNaseH_domain"/>
</dbReference>
<dbReference type="EMBL" id="CACVBM020001928">
    <property type="protein sequence ID" value="CAA7062148.1"/>
    <property type="molecule type" value="Genomic_DNA"/>
</dbReference>
<gene>
    <name evidence="2" type="ORF">MERR_LOCUS49384</name>
</gene>
<comment type="caution">
    <text evidence="2">The sequence shown here is derived from an EMBL/GenBank/DDBJ whole genome shotgun (WGS) entry which is preliminary data.</text>
</comment>
<dbReference type="AlphaFoldDB" id="A0A6D2KYL9"/>
<dbReference type="InterPro" id="IPR052929">
    <property type="entry name" value="RNase_H-like_EbsB-rel"/>
</dbReference>
<sequence>MLFTCSVPRQIWAMSDFPFLENGFGESVYANSDHLLTQCKNEKLHQDIKKKFPWVLWFIWKNRNNFFFENKSFDTRKVMGKITKEMEMWFLAQKVEEECDAELAENHTKIVKRWRPPPKPWLKCNVGSVWSEEKQMDGFAWVLRDEEGTVLLHSRRSWMAIKSKSECSFRCLTWAAESLISHGVKRVVFAAGDSDLVGALSRLMT</sequence>
<accession>A0A6D2KYL9</accession>
<dbReference type="GO" id="GO:0003676">
    <property type="term" value="F:nucleic acid binding"/>
    <property type="evidence" value="ECO:0007669"/>
    <property type="project" value="InterPro"/>
</dbReference>